<proteinExistence type="predicted"/>
<protein>
    <submittedName>
        <fullName evidence="1">Uncharacterized protein</fullName>
    </submittedName>
</protein>
<keyword evidence="2" id="KW-1185">Reference proteome</keyword>
<gene>
    <name evidence="1" type="ORF">SAMN05444005_101158</name>
</gene>
<accession>A0A1H8YT03</accession>
<dbReference type="RefSeq" id="WP_177177099.1">
    <property type="nucleotide sequence ID" value="NZ_FOEI01000001.1"/>
</dbReference>
<name>A0A1H8YT03_9FLAO</name>
<dbReference type="Proteomes" id="UP000198648">
    <property type="component" value="Unassembled WGS sequence"/>
</dbReference>
<dbReference type="EMBL" id="FOEI01000001">
    <property type="protein sequence ID" value="SEP55233.1"/>
    <property type="molecule type" value="Genomic_DNA"/>
</dbReference>
<sequence length="55" mass="6478">MNKIKEIRKQLNLSQIDLAIILKTTNQALLMQYQIKKEVLEAEEKILIERLKKLG</sequence>
<evidence type="ECO:0000313" key="1">
    <source>
        <dbReference type="EMBL" id="SEP55233.1"/>
    </source>
</evidence>
<dbReference type="AlphaFoldDB" id="A0A1H8YT03"/>
<evidence type="ECO:0000313" key="2">
    <source>
        <dbReference type="Proteomes" id="UP000198648"/>
    </source>
</evidence>
<organism evidence="1 2">
    <name type="scientific">Flavobacterium urocaniciphilum</name>
    <dbReference type="NCBI Taxonomy" id="1299341"/>
    <lineage>
        <taxon>Bacteria</taxon>
        <taxon>Pseudomonadati</taxon>
        <taxon>Bacteroidota</taxon>
        <taxon>Flavobacteriia</taxon>
        <taxon>Flavobacteriales</taxon>
        <taxon>Flavobacteriaceae</taxon>
        <taxon>Flavobacterium</taxon>
    </lineage>
</organism>
<reference evidence="1 2" key="1">
    <citation type="submission" date="2016-10" db="EMBL/GenBank/DDBJ databases">
        <authorList>
            <person name="de Groot N.N."/>
        </authorList>
    </citation>
    <scope>NUCLEOTIDE SEQUENCE [LARGE SCALE GENOMIC DNA]</scope>
    <source>
        <strain evidence="1 2">DSM 27078</strain>
    </source>
</reference>